<evidence type="ECO:0000256" key="1">
    <source>
        <dbReference type="SAM" id="MobiDB-lite"/>
    </source>
</evidence>
<feature type="region of interest" description="Disordered" evidence="1">
    <location>
        <begin position="1"/>
        <end position="36"/>
    </location>
</feature>
<evidence type="ECO:0000313" key="2">
    <source>
        <dbReference type="EMBL" id="CAG9291494.1"/>
    </source>
</evidence>
<protein>
    <submittedName>
        <fullName evidence="2">Uncharacterized protein</fullName>
    </submittedName>
</protein>
<sequence length="311" mass="34487">MFKKKDGVKRQLTVKNVRKRPESEGEDSDPNETSTQILLTKKKRKLLTDIQYKRGVGAVQLLRNAIDTTMERSERRDPEFESNEASKEGILERKHKQAMEAYIREKTGAGADLKEELKLSTASGATSLTEEELYKELAQRAIHMVGRTAVQSEKSGDVGSGGAVLVAGTGIAEVILPINERLQTAVETENARDNHQFRESLPAASSVASLPGRFLVPSNRSHSSGVSQRLVDVNGDTSTSPTNAPAPNHASKDETPQHPDEERLGFEALRKGKDGSALGRDTQKQTRRRDRASDDRVYKQFVARERDQNRK</sequence>
<organism evidence="2">
    <name type="scientific">Phaeodactylum tricornutum</name>
    <name type="common">Diatom</name>
    <dbReference type="NCBI Taxonomy" id="2850"/>
    <lineage>
        <taxon>Eukaryota</taxon>
        <taxon>Sar</taxon>
        <taxon>Stramenopiles</taxon>
        <taxon>Ochrophyta</taxon>
        <taxon>Bacillariophyta</taxon>
        <taxon>Bacillariophyceae</taxon>
        <taxon>Bacillariophycidae</taxon>
        <taxon>Naviculales</taxon>
        <taxon>Phaeodactylaceae</taxon>
        <taxon>Phaeodactylum</taxon>
    </lineage>
</organism>
<reference evidence="2" key="1">
    <citation type="submission" date="2022-02" db="EMBL/GenBank/DDBJ databases">
        <authorList>
            <person name="Giguere J D."/>
        </authorList>
    </citation>
    <scope>NUCLEOTIDE SEQUENCE</scope>
    <source>
        <strain evidence="2">CCAP 1055/1</strain>
    </source>
</reference>
<feature type="compositionally biased region" description="Basic and acidic residues" evidence="1">
    <location>
        <begin position="291"/>
        <end position="311"/>
    </location>
</feature>
<feature type="region of interest" description="Disordered" evidence="1">
    <location>
        <begin position="218"/>
        <end position="311"/>
    </location>
</feature>
<gene>
    <name evidence="2" type="ORF">PTTT1_LOCUS47635</name>
</gene>
<accession>A0A8J9SVV8</accession>
<name>A0A8J9SVV8_PHATR</name>
<feature type="compositionally biased region" description="Polar residues" evidence="1">
    <location>
        <begin position="218"/>
        <end position="227"/>
    </location>
</feature>
<feature type="compositionally biased region" description="Polar residues" evidence="1">
    <location>
        <begin position="235"/>
        <end position="245"/>
    </location>
</feature>
<dbReference type="EMBL" id="OU594947">
    <property type="protein sequence ID" value="CAG9291494.1"/>
    <property type="molecule type" value="Genomic_DNA"/>
</dbReference>
<dbReference type="Proteomes" id="UP000836788">
    <property type="component" value="Chromosome 6"/>
</dbReference>
<dbReference type="AlphaFoldDB" id="A0A8J9SVV8"/>
<proteinExistence type="predicted"/>
<feature type="compositionally biased region" description="Basic and acidic residues" evidence="1">
    <location>
        <begin position="250"/>
        <end position="274"/>
    </location>
</feature>